<evidence type="ECO:0000313" key="16">
    <source>
        <dbReference type="Proteomes" id="UP000670776"/>
    </source>
</evidence>
<keyword evidence="6 11" id="KW-0798">TonB box</keyword>
<dbReference type="PANTHER" id="PTHR30069:SF29">
    <property type="entry name" value="HEMOGLOBIN AND HEMOGLOBIN-HAPTOGLOBIN-BINDING PROTEIN 1-RELATED"/>
    <property type="match status" value="1"/>
</dbReference>
<evidence type="ECO:0000256" key="5">
    <source>
        <dbReference type="ARBA" id="ARBA00022729"/>
    </source>
</evidence>
<dbReference type="RefSeq" id="WP_209655494.1">
    <property type="nucleotide sequence ID" value="NZ_JAGJCB010000011.1"/>
</dbReference>
<dbReference type="Pfam" id="PF07715">
    <property type="entry name" value="Plug"/>
    <property type="match status" value="1"/>
</dbReference>
<evidence type="ECO:0000256" key="3">
    <source>
        <dbReference type="ARBA" id="ARBA00022452"/>
    </source>
</evidence>
<dbReference type="InterPro" id="IPR037066">
    <property type="entry name" value="Plug_dom_sf"/>
</dbReference>
<comment type="similarity">
    <text evidence="10 11">Belongs to the TonB-dependent receptor family.</text>
</comment>
<feature type="domain" description="TonB-dependent receptor plug" evidence="14">
    <location>
        <begin position="121"/>
        <end position="221"/>
    </location>
</feature>
<dbReference type="PANTHER" id="PTHR30069">
    <property type="entry name" value="TONB-DEPENDENT OUTER MEMBRANE RECEPTOR"/>
    <property type="match status" value="1"/>
</dbReference>
<reference evidence="15 16" key="1">
    <citation type="submission" date="2021-04" db="EMBL/GenBank/DDBJ databases">
        <title>Mariniflexile gromovii gen. nov., sp. nov., a gliding bacterium isolated from the sea urchin Strongylocentrotus intermedius.</title>
        <authorList>
            <person name="Ko S."/>
            <person name="Le V."/>
            <person name="Ahn C.-Y."/>
            <person name="Oh H.-M."/>
        </authorList>
    </citation>
    <scope>NUCLEOTIDE SEQUENCE [LARGE SCALE GENOMIC DNA]</scope>
    <source>
        <strain evidence="15 16">KCTC 12570</strain>
    </source>
</reference>
<evidence type="ECO:0000256" key="8">
    <source>
        <dbReference type="ARBA" id="ARBA00023170"/>
    </source>
</evidence>
<gene>
    <name evidence="15" type="ORF">J8H85_12255</name>
</gene>
<evidence type="ECO:0000259" key="14">
    <source>
        <dbReference type="Pfam" id="PF07715"/>
    </source>
</evidence>
<dbReference type="InterPro" id="IPR008969">
    <property type="entry name" value="CarboxyPept-like_regulatory"/>
</dbReference>
<comment type="subcellular location">
    <subcellularLocation>
        <location evidence="1 10">Cell outer membrane</location>
        <topology evidence="1 10">Multi-pass membrane protein</topology>
    </subcellularLocation>
</comment>
<keyword evidence="2 10" id="KW-0813">Transport</keyword>
<evidence type="ECO:0000256" key="7">
    <source>
        <dbReference type="ARBA" id="ARBA00023136"/>
    </source>
</evidence>
<dbReference type="InterPro" id="IPR000531">
    <property type="entry name" value="Beta-barrel_TonB"/>
</dbReference>
<dbReference type="SUPFAM" id="SSF49464">
    <property type="entry name" value="Carboxypeptidase regulatory domain-like"/>
    <property type="match status" value="1"/>
</dbReference>
<keyword evidence="7 10" id="KW-0472">Membrane</keyword>
<dbReference type="Pfam" id="PF13715">
    <property type="entry name" value="CarbopepD_reg_2"/>
    <property type="match status" value="1"/>
</dbReference>
<feature type="chain" id="PRO_5047526599" evidence="12">
    <location>
        <begin position="19"/>
        <end position="799"/>
    </location>
</feature>
<evidence type="ECO:0000256" key="12">
    <source>
        <dbReference type="SAM" id="SignalP"/>
    </source>
</evidence>
<keyword evidence="5 12" id="KW-0732">Signal</keyword>
<dbReference type="InterPro" id="IPR036942">
    <property type="entry name" value="Beta-barrel_TonB_sf"/>
</dbReference>
<keyword evidence="4 10" id="KW-0812">Transmembrane</keyword>
<proteinExistence type="inferred from homology"/>
<evidence type="ECO:0000256" key="11">
    <source>
        <dbReference type="RuleBase" id="RU003357"/>
    </source>
</evidence>
<organism evidence="15 16">
    <name type="scientific">Mariniflexile gromovii</name>
    <dbReference type="NCBI Taxonomy" id="362523"/>
    <lineage>
        <taxon>Bacteria</taxon>
        <taxon>Pseudomonadati</taxon>
        <taxon>Bacteroidota</taxon>
        <taxon>Flavobacteriia</taxon>
        <taxon>Flavobacteriales</taxon>
        <taxon>Flavobacteriaceae</taxon>
        <taxon>Mariniflexile</taxon>
    </lineage>
</organism>
<dbReference type="SUPFAM" id="SSF56935">
    <property type="entry name" value="Porins"/>
    <property type="match status" value="1"/>
</dbReference>
<dbReference type="Pfam" id="PF00593">
    <property type="entry name" value="TonB_dep_Rec_b-barrel"/>
    <property type="match status" value="1"/>
</dbReference>
<evidence type="ECO:0000313" key="15">
    <source>
        <dbReference type="EMBL" id="MBP0904604.1"/>
    </source>
</evidence>
<dbReference type="EMBL" id="JAGJCB010000011">
    <property type="protein sequence ID" value="MBP0904604.1"/>
    <property type="molecule type" value="Genomic_DNA"/>
</dbReference>
<evidence type="ECO:0000256" key="2">
    <source>
        <dbReference type="ARBA" id="ARBA00022448"/>
    </source>
</evidence>
<dbReference type="PROSITE" id="PS52016">
    <property type="entry name" value="TONB_DEPENDENT_REC_3"/>
    <property type="match status" value="1"/>
</dbReference>
<dbReference type="Gene3D" id="2.40.170.20">
    <property type="entry name" value="TonB-dependent receptor, beta-barrel domain"/>
    <property type="match status" value="1"/>
</dbReference>
<dbReference type="Proteomes" id="UP000670776">
    <property type="component" value="Unassembled WGS sequence"/>
</dbReference>
<evidence type="ECO:0000256" key="6">
    <source>
        <dbReference type="ARBA" id="ARBA00023077"/>
    </source>
</evidence>
<dbReference type="InterPro" id="IPR039426">
    <property type="entry name" value="TonB-dep_rcpt-like"/>
</dbReference>
<feature type="domain" description="TonB-dependent receptor-like beta-barrel" evidence="13">
    <location>
        <begin position="245"/>
        <end position="767"/>
    </location>
</feature>
<keyword evidence="8 15" id="KW-0675">Receptor</keyword>
<dbReference type="Gene3D" id="2.170.130.10">
    <property type="entry name" value="TonB-dependent receptor, plug domain"/>
    <property type="match status" value="1"/>
</dbReference>
<dbReference type="Gene3D" id="2.60.40.1120">
    <property type="entry name" value="Carboxypeptidase-like, regulatory domain"/>
    <property type="match status" value="1"/>
</dbReference>
<comment type="caution">
    <text evidence="15">The sequence shown here is derived from an EMBL/GenBank/DDBJ whole genome shotgun (WGS) entry which is preliminary data.</text>
</comment>
<evidence type="ECO:0000259" key="13">
    <source>
        <dbReference type="Pfam" id="PF00593"/>
    </source>
</evidence>
<evidence type="ECO:0000256" key="10">
    <source>
        <dbReference type="PROSITE-ProRule" id="PRU01360"/>
    </source>
</evidence>
<keyword evidence="3 10" id="KW-1134">Transmembrane beta strand</keyword>
<keyword evidence="16" id="KW-1185">Reference proteome</keyword>
<keyword evidence="9 10" id="KW-0998">Cell outer membrane</keyword>
<accession>A0ABS4BVI7</accession>
<feature type="signal peptide" evidence="12">
    <location>
        <begin position="1"/>
        <end position="18"/>
    </location>
</feature>
<name>A0ABS4BVI7_9FLAO</name>
<protein>
    <submittedName>
        <fullName evidence="15">TonB-dependent receptor</fullName>
    </submittedName>
</protein>
<dbReference type="InterPro" id="IPR012910">
    <property type="entry name" value="Plug_dom"/>
</dbReference>
<evidence type="ECO:0000256" key="1">
    <source>
        <dbReference type="ARBA" id="ARBA00004571"/>
    </source>
</evidence>
<sequence>MKYILLTFLLFALGIVNSQNCSYSFSGEIHDFHDGSSIEGATIYIESLNKYAISDKNGKFIIENLCKGEITASISHIGCETVSIDINLNESVFKIINLEHHIESLDEIKIEGHTGIKKTKTAQETILKTQIIEKYSAGNLGDALKEVSGVSSINTGNTIVKPVINGLHSSRIITLSNNVILQDQEWGIEHAPNVDINTAGTVSLIKGSGALAYGGYALGGVIVLNPNNVTKADSLYGKTILSAQTNGRGTNISSTLTKTYKSGWYINGQGTLKRYGDFKAANYYLTNTGLDSKSFSLNSGFNAFEKGFNIYYSFLNNNIGILSASHIGNIEDLVNAINNKEPLVIEDFRYSIDAPRQDVTHQIAKASFYKRFKGIGKLNLQYDYQNNKRFEYDVRVGDDKNKASIDLTLQTHALSSNIKIDKFDNKVFEIGFNGEYQNNFANPDTGIRRLIPDYDKYSFGAYATSEWTLNENTLFDAALRYDYVNIDSKKFYQKSRWEQRGYDVDFSNIIIDDLGTQLLANPKFQYHNISASTGLTHQFDSKNSILANYSLSNRTPNPSELFSEGLHHSAARIELGDLRIKQEQSNRFSASYNFNSEGLQLNLEGFYNNIHNFIYVQPTGVEQTIRGSFPVWEYQQTNAMLLGADLSLNVDVNEHFQFGNKTSYTKGRDLTQNRDLIDMPSLKTVNTITYNNKGWKNFNAELKSEWVFKQNEYPNNNFETYVATTDSYVLVDISTPPPAYHLLHFSSDITLETSKKTNLNIGLNISNIFNTSYREYLNRLRYFADDLGRNIMVQLKFNY</sequence>
<evidence type="ECO:0000256" key="4">
    <source>
        <dbReference type="ARBA" id="ARBA00022692"/>
    </source>
</evidence>
<evidence type="ECO:0000256" key="9">
    <source>
        <dbReference type="ARBA" id="ARBA00023237"/>
    </source>
</evidence>